<feature type="domain" description="Pyridine nucleotide-disulphide oxidoreductase dimerisation" evidence="7">
    <location>
        <begin position="352"/>
        <end position="452"/>
    </location>
</feature>
<sequence>MRVIIIGCTQGGTTVADTILKVTQDVEITIIERNSKISYQPYGITIACQNQQCVPLEKMFNNSISNFKKQCVTVYLEHEAIDIDFNNKFVIIQNLTNETKKQVEYDQLVIATGAMPKIPKYCQGLSHIENVFMLKSYSQGKSLQQYITRNRHKGKKVAILGAGQIGVQMIETFVKNNFYVKLIEGEDRIMKNHYDKKISDIVTSFLQEQECEVHFGKKVANIQQKEESNEIVITMEDGTEIYSDAVLLSIGFTANTSFLLKAAKKNNVALENIDGAIVVDQNSQSSINNVYAVGDCACAKFNPTNTQQYIPQATNAIRQGVSAAASILHNYATNQKVSFDLIPSTGSQYSSAAKVFDMAMASTGLNTHQAKEHFHDVRTSQLTILEKPLFSESNQEVTIRVIYREESKILLGCQIFGQKNNIELIQIASVFITNKMTLPQIAQQDFAFNPWFGKPVHVMQQVILQALLGVQQE</sequence>
<comment type="similarity">
    <text evidence="2">Belongs to the class-III pyridine nucleotide-disulfide oxidoreductase family.</text>
</comment>
<evidence type="ECO:0000256" key="5">
    <source>
        <dbReference type="ARBA" id="ARBA00023002"/>
    </source>
</evidence>
<dbReference type="GO" id="GO:0016491">
    <property type="term" value="F:oxidoreductase activity"/>
    <property type="evidence" value="ECO:0007669"/>
    <property type="project" value="UniProtKB-KW"/>
</dbReference>
<keyword evidence="6" id="KW-0676">Redox-active center</keyword>
<proteinExistence type="inferred from homology"/>
<evidence type="ECO:0000259" key="8">
    <source>
        <dbReference type="Pfam" id="PF07992"/>
    </source>
</evidence>
<reference evidence="10 11" key="2">
    <citation type="submission" date="2024-07" db="EMBL/GenBank/DDBJ databases">
        <authorList>
            <person name="Akdeniz Z."/>
        </authorList>
    </citation>
    <scope>NUCLEOTIDE SEQUENCE [LARGE SCALE GENOMIC DNA]</scope>
</reference>
<dbReference type="AlphaFoldDB" id="A0AA86NXI5"/>
<dbReference type="Gene3D" id="3.50.50.60">
    <property type="entry name" value="FAD/NAD(P)-binding domain"/>
    <property type="match status" value="2"/>
</dbReference>
<comment type="caution">
    <text evidence="9">The sequence shown here is derived from an EMBL/GenBank/DDBJ whole genome shotgun (WGS) entry which is preliminary data.</text>
</comment>
<dbReference type="Pfam" id="PF07992">
    <property type="entry name" value="Pyr_redox_2"/>
    <property type="match status" value="1"/>
</dbReference>
<feature type="domain" description="FAD/NAD(P)-binding" evidence="8">
    <location>
        <begin position="1"/>
        <end position="320"/>
    </location>
</feature>
<dbReference type="SUPFAM" id="SSF51905">
    <property type="entry name" value="FAD/NAD(P)-binding domain"/>
    <property type="match status" value="1"/>
</dbReference>
<dbReference type="PANTHER" id="PTHR43429">
    <property type="entry name" value="PYRIDINE NUCLEOTIDE-DISULFIDE OXIDOREDUCTASE DOMAIN-CONTAINING"/>
    <property type="match status" value="1"/>
</dbReference>
<dbReference type="InterPro" id="IPR004099">
    <property type="entry name" value="Pyr_nucl-diS_OxRdtase_dimer"/>
</dbReference>
<dbReference type="Gene3D" id="3.30.390.30">
    <property type="match status" value="1"/>
</dbReference>
<dbReference type="EMBL" id="CATOUU010000386">
    <property type="protein sequence ID" value="CAI9927749.1"/>
    <property type="molecule type" value="Genomic_DNA"/>
</dbReference>
<evidence type="ECO:0000313" key="10">
    <source>
        <dbReference type="EMBL" id="CAL5975180.1"/>
    </source>
</evidence>
<accession>A0AA86NXI5</accession>
<keyword evidence="11" id="KW-1185">Reference proteome</keyword>
<evidence type="ECO:0000256" key="1">
    <source>
        <dbReference type="ARBA" id="ARBA00001974"/>
    </source>
</evidence>
<dbReference type="Pfam" id="PF02852">
    <property type="entry name" value="Pyr_redox_dim"/>
    <property type="match status" value="1"/>
</dbReference>
<dbReference type="InterPro" id="IPR050260">
    <property type="entry name" value="FAD-bd_OxRdtase"/>
</dbReference>
<dbReference type="InterPro" id="IPR036188">
    <property type="entry name" value="FAD/NAD-bd_sf"/>
</dbReference>
<dbReference type="PANTHER" id="PTHR43429:SF1">
    <property type="entry name" value="NAD(P)H SULFUR OXIDOREDUCTASE (COA-DEPENDENT)"/>
    <property type="match status" value="1"/>
</dbReference>
<evidence type="ECO:0000256" key="4">
    <source>
        <dbReference type="ARBA" id="ARBA00022827"/>
    </source>
</evidence>
<reference evidence="9" key="1">
    <citation type="submission" date="2023-06" db="EMBL/GenBank/DDBJ databases">
        <authorList>
            <person name="Kurt Z."/>
        </authorList>
    </citation>
    <scope>NUCLEOTIDE SEQUENCE</scope>
</reference>
<dbReference type="InterPro" id="IPR023753">
    <property type="entry name" value="FAD/NAD-binding_dom"/>
</dbReference>
<name>A0AA86NXI5_9EUKA</name>
<gene>
    <name evidence="9" type="ORF">HINF_LOCUS15394</name>
    <name evidence="10" type="ORF">HINF_LOCUS3203</name>
</gene>
<evidence type="ECO:0000256" key="2">
    <source>
        <dbReference type="ARBA" id="ARBA00009130"/>
    </source>
</evidence>
<dbReference type="SUPFAM" id="SSF55424">
    <property type="entry name" value="FAD/NAD-linked reductases, dimerisation (C-terminal) domain"/>
    <property type="match status" value="1"/>
</dbReference>
<evidence type="ECO:0000256" key="6">
    <source>
        <dbReference type="ARBA" id="ARBA00023284"/>
    </source>
</evidence>
<evidence type="ECO:0000256" key="3">
    <source>
        <dbReference type="ARBA" id="ARBA00022630"/>
    </source>
</evidence>
<protein>
    <submittedName>
        <fullName evidence="9">NADH oxidase</fullName>
    </submittedName>
    <submittedName>
        <fullName evidence="10">NADH_oxidase</fullName>
    </submittedName>
</protein>
<dbReference type="PRINTS" id="PR00411">
    <property type="entry name" value="PNDRDTASEI"/>
</dbReference>
<dbReference type="InterPro" id="IPR016156">
    <property type="entry name" value="FAD/NAD-linked_Rdtase_dimer_sf"/>
</dbReference>
<keyword evidence="3" id="KW-0285">Flavoprotein</keyword>
<comment type="cofactor">
    <cofactor evidence="1">
        <name>FAD</name>
        <dbReference type="ChEBI" id="CHEBI:57692"/>
    </cofactor>
</comment>
<evidence type="ECO:0000313" key="9">
    <source>
        <dbReference type="EMBL" id="CAI9927749.1"/>
    </source>
</evidence>
<keyword evidence="5" id="KW-0560">Oxidoreductase</keyword>
<organism evidence="9">
    <name type="scientific">Hexamita inflata</name>
    <dbReference type="NCBI Taxonomy" id="28002"/>
    <lineage>
        <taxon>Eukaryota</taxon>
        <taxon>Metamonada</taxon>
        <taxon>Diplomonadida</taxon>
        <taxon>Hexamitidae</taxon>
        <taxon>Hexamitinae</taxon>
        <taxon>Hexamita</taxon>
    </lineage>
</organism>
<dbReference type="Proteomes" id="UP001642409">
    <property type="component" value="Unassembled WGS sequence"/>
</dbReference>
<evidence type="ECO:0000313" key="11">
    <source>
        <dbReference type="Proteomes" id="UP001642409"/>
    </source>
</evidence>
<dbReference type="PRINTS" id="PR00368">
    <property type="entry name" value="FADPNR"/>
</dbReference>
<keyword evidence="4" id="KW-0274">FAD</keyword>
<dbReference type="EMBL" id="CAXDID020000006">
    <property type="protein sequence ID" value="CAL5975180.1"/>
    <property type="molecule type" value="Genomic_DNA"/>
</dbReference>
<evidence type="ECO:0000259" key="7">
    <source>
        <dbReference type="Pfam" id="PF02852"/>
    </source>
</evidence>